<dbReference type="InterPro" id="IPR032687">
    <property type="entry name" value="AraC-type_N"/>
</dbReference>
<evidence type="ECO:0000256" key="3">
    <source>
        <dbReference type="ARBA" id="ARBA00023163"/>
    </source>
</evidence>
<dbReference type="PANTHER" id="PTHR47894">
    <property type="entry name" value="HTH-TYPE TRANSCRIPTIONAL REGULATOR GADX"/>
    <property type="match status" value="1"/>
</dbReference>
<comment type="caution">
    <text evidence="5">The sequence shown here is derived from an EMBL/GenBank/DDBJ whole genome shotgun (WGS) entry which is preliminary data.</text>
</comment>
<dbReference type="Proteomes" id="UP000660131">
    <property type="component" value="Unassembled WGS sequence"/>
</dbReference>
<keyword evidence="2" id="KW-0238">DNA-binding</keyword>
<sequence length="331" mass="36803">MPTLAPSCAHVFLRLAGYVPAPSIHLKDLCSSVNAKVIAGLRVDITEAASLVEEIARTSGDLDIGLNAYELFKPAQLNAQLYAIMSSENLGEALRVIVKYSTLLADGMPISYVQDENSLTLQFLRVESMSVTRQYIDCCLTTMIGITHWLLPWERPTPAAVTFSYEAPADQTKLKLIFGNNLQFSSALNTITYANHDLTKPLDTANPKLKIYHLSQINELLSERQNKISPIVKNLIFTDLNSSHVTSLKKAARELNFSSRTLQGRLGEEKTCFKDLLDECRRELACELLLNSKITFLSIAEKLSFSSASSFHKACTRWFGCSPGAYRSRQS</sequence>
<dbReference type="RefSeq" id="WP_187517894.1">
    <property type="nucleotide sequence ID" value="NZ_JACONV010000001.1"/>
</dbReference>
<evidence type="ECO:0000256" key="2">
    <source>
        <dbReference type="ARBA" id="ARBA00023125"/>
    </source>
</evidence>
<dbReference type="InterPro" id="IPR018060">
    <property type="entry name" value="HTH_AraC"/>
</dbReference>
<organism evidence="5 6">
    <name type="scientific">Pseudomonas triticifolii</name>
    <dbReference type="NCBI Taxonomy" id="2762592"/>
    <lineage>
        <taxon>Bacteria</taxon>
        <taxon>Pseudomonadati</taxon>
        <taxon>Pseudomonadota</taxon>
        <taxon>Gammaproteobacteria</taxon>
        <taxon>Pseudomonadales</taxon>
        <taxon>Pseudomonadaceae</taxon>
        <taxon>Pseudomonas</taxon>
    </lineage>
</organism>
<evidence type="ECO:0000259" key="4">
    <source>
        <dbReference type="PROSITE" id="PS01124"/>
    </source>
</evidence>
<evidence type="ECO:0000256" key="1">
    <source>
        <dbReference type="ARBA" id="ARBA00023015"/>
    </source>
</evidence>
<keyword evidence="1" id="KW-0805">Transcription regulation</keyword>
<dbReference type="SUPFAM" id="SSF46689">
    <property type="entry name" value="Homeodomain-like"/>
    <property type="match status" value="1"/>
</dbReference>
<dbReference type="Gene3D" id="1.10.10.60">
    <property type="entry name" value="Homeodomain-like"/>
    <property type="match status" value="1"/>
</dbReference>
<dbReference type="EMBL" id="JACONV010000001">
    <property type="protein sequence ID" value="MBC3954099.1"/>
    <property type="molecule type" value="Genomic_DNA"/>
</dbReference>
<dbReference type="PANTHER" id="PTHR47894:SF1">
    <property type="entry name" value="HTH-TYPE TRANSCRIPTIONAL REGULATOR VQSM"/>
    <property type="match status" value="1"/>
</dbReference>
<feature type="domain" description="HTH araC/xylS-type" evidence="4">
    <location>
        <begin position="230"/>
        <end position="329"/>
    </location>
</feature>
<gene>
    <name evidence="5" type="ORF">H8S56_03660</name>
</gene>
<reference evidence="5 6" key="1">
    <citation type="submission" date="2020-08" db="EMBL/GenBank/DDBJ databases">
        <title>Putative novel bacterial strains isolated from necrotic wheat leaf tissues caused by Xanthomonas translucens.</title>
        <authorList>
            <person name="Tambong J.T."/>
        </authorList>
    </citation>
    <scope>NUCLEOTIDE SEQUENCE [LARGE SCALE GENOMIC DNA]</scope>
    <source>
        <strain evidence="5 6">DOAB 1067</strain>
    </source>
</reference>
<dbReference type="Pfam" id="PF12625">
    <property type="entry name" value="Arabinose_bd"/>
    <property type="match status" value="1"/>
</dbReference>
<accession>A0ABR7BA92</accession>
<dbReference type="InterPro" id="IPR009057">
    <property type="entry name" value="Homeodomain-like_sf"/>
</dbReference>
<evidence type="ECO:0000313" key="5">
    <source>
        <dbReference type="EMBL" id="MBC3954099.1"/>
    </source>
</evidence>
<keyword evidence="6" id="KW-1185">Reference proteome</keyword>
<protein>
    <submittedName>
        <fullName evidence="5">AraC family transcriptional regulator ligand-binding domain-containing protein</fullName>
    </submittedName>
</protein>
<dbReference type="PROSITE" id="PS01124">
    <property type="entry name" value="HTH_ARAC_FAMILY_2"/>
    <property type="match status" value="1"/>
</dbReference>
<dbReference type="SMART" id="SM00342">
    <property type="entry name" value="HTH_ARAC"/>
    <property type="match status" value="1"/>
</dbReference>
<proteinExistence type="predicted"/>
<evidence type="ECO:0000313" key="6">
    <source>
        <dbReference type="Proteomes" id="UP000660131"/>
    </source>
</evidence>
<dbReference type="Pfam" id="PF12833">
    <property type="entry name" value="HTH_18"/>
    <property type="match status" value="1"/>
</dbReference>
<keyword evidence="3" id="KW-0804">Transcription</keyword>
<name>A0ABR7BA92_9PSED</name>